<dbReference type="Gene3D" id="3.30.559.10">
    <property type="entry name" value="Chloramphenicol acetyltransferase-like domain"/>
    <property type="match status" value="1"/>
</dbReference>
<dbReference type="Gene3D" id="1.10.1200.10">
    <property type="entry name" value="ACP-like"/>
    <property type="match status" value="1"/>
</dbReference>
<name>A0A428WL54_AMYBA</name>
<comment type="cofactor">
    <cofactor evidence="1">
        <name>pantetheine 4'-phosphate</name>
        <dbReference type="ChEBI" id="CHEBI:47942"/>
    </cofactor>
</comment>
<comment type="caution">
    <text evidence="6">The sequence shown here is derived from an EMBL/GenBank/DDBJ whole genome shotgun (WGS) entry which is preliminary data.</text>
</comment>
<keyword evidence="3" id="KW-0597">Phosphoprotein</keyword>
<reference evidence="6 7" key="1">
    <citation type="submission" date="2018-05" db="EMBL/GenBank/DDBJ databases">
        <title>Evolution of GPA BGCs.</title>
        <authorList>
            <person name="Waglechner N."/>
            <person name="Wright G.D."/>
        </authorList>
    </citation>
    <scope>NUCLEOTIDE SEQUENCE [LARGE SCALE GENOMIC DNA]</scope>
    <source>
        <strain evidence="6 7">DSM 5908</strain>
    </source>
</reference>
<evidence type="ECO:0000256" key="1">
    <source>
        <dbReference type="ARBA" id="ARBA00001957"/>
    </source>
</evidence>
<dbReference type="FunFam" id="3.30.300.30:FF:000010">
    <property type="entry name" value="Enterobactin synthetase component F"/>
    <property type="match status" value="1"/>
</dbReference>
<dbReference type="SUPFAM" id="SSF52777">
    <property type="entry name" value="CoA-dependent acyltransferases"/>
    <property type="match status" value="2"/>
</dbReference>
<dbReference type="AlphaFoldDB" id="A0A428WL54"/>
<dbReference type="Gene3D" id="3.30.300.30">
    <property type="match status" value="1"/>
</dbReference>
<dbReference type="InterPro" id="IPR042099">
    <property type="entry name" value="ANL_N_sf"/>
</dbReference>
<dbReference type="Pfam" id="PF00668">
    <property type="entry name" value="Condensation"/>
    <property type="match status" value="1"/>
</dbReference>
<feature type="compositionally biased region" description="Basic and acidic residues" evidence="4">
    <location>
        <begin position="1026"/>
        <end position="1037"/>
    </location>
</feature>
<evidence type="ECO:0000259" key="5">
    <source>
        <dbReference type="PROSITE" id="PS50075"/>
    </source>
</evidence>
<dbReference type="Gene3D" id="3.40.50.12780">
    <property type="entry name" value="N-terminal domain of ligase-like"/>
    <property type="match status" value="1"/>
</dbReference>
<gene>
    <name evidence="6" type="ORF">DMA12_18190</name>
</gene>
<feature type="domain" description="Carrier" evidence="5">
    <location>
        <begin position="950"/>
        <end position="1025"/>
    </location>
</feature>
<dbReference type="Gene3D" id="3.30.559.30">
    <property type="entry name" value="Nonribosomal peptide synthetase, condensation domain"/>
    <property type="match status" value="1"/>
</dbReference>
<dbReference type="InterPro" id="IPR025110">
    <property type="entry name" value="AMP-bd_C"/>
</dbReference>
<dbReference type="NCBIfam" id="TIGR01733">
    <property type="entry name" value="AA-adenyl-dom"/>
    <property type="match status" value="1"/>
</dbReference>
<dbReference type="GO" id="GO:0005737">
    <property type="term" value="C:cytoplasm"/>
    <property type="evidence" value="ECO:0007669"/>
    <property type="project" value="TreeGrafter"/>
</dbReference>
<dbReference type="SMART" id="SM00823">
    <property type="entry name" value="PKS_PP"/>
    <property type="match status" value="1"/>
</dbReference>
<dbReference type="InterPro" id="IPR020845">
    <property type="entry name" value="AMP-binding_CS"/>
</dbReference>
<dbReference type="InterPro" id="IPR020806">
    <property type="entry name" value="PKS_PP-bd"/>
</dbReference>
<evidence type="ECO:0000256" key="3">
    <source>
        <dbReference type="ARBA" id="ARBA00022553"/>
    </source>
</evidence>
<dbReference type="PANTHER" id="PTHR45527">
    <property type="entry name" value="NONRIBOSOMAL PEPTIDE SYNTHETASE"/>
    <property type="match status" value="1"/>
</dbReference>
<dbReference type="GO" id="GO:0003824">
    <property type="term" value="F:catalytic activity"/>
    <property type="evidence" value="ECO:0007669"/>
    <property type="project" value="InterPro"/>
</dbReference>
<dbReference type="CDD" id="cd19531">
    <property type="entry name" value="LCL_NRPS-like"/>
    <property type="match status" value="1"/>
</dbReference>
<evidence type="ECO:0000313" key="6">
    <source>
        <dbReference type="EMBL" id="RSM43805.1"/>
    </source>
</evidence>
<dbReference type="GO" id="GO:0008610">
    <property type="term" value="P:lipid biosynthetic process"/>
    <property type="evidence" value="ECO:0007669"/>
    <property type="project" value="UniProtKB-ARBA"/>
</dbReference>
<keyword evidence="7" id="KW-1185">Reference proteome</keyword>
<organism evidence="6 7">
    <name type="scientific">Amycolatopsis balhimycina DSM 5908</name>
    <dbReference type="NCBI Taxonomy" id="1081091"/>
    <lineage>
        <taxon>Bacteria</taxon>
        <taxon>Bacillati</taxon>
        <taxon>Actinomycetota</taxon>
        <taxon>Actinomycetes</taxon>
        <taxon>Pseudonocardiales</taxon>
        <taxon>Pseudonocardiaceae</taxon>
        <taxon>Amycolatopsis</taxon>
    </lineage>
</organism>
<dbReference type="GO" id="GO:0044550">
    <property type="term" value="P:secondary metabolite biosynthetic process"/>
    <property type="evidence" value="ECO:0007669"/>
    <property type="project" value="TreeGrafter"/>
</dbReference>
<dbReference type="InterPro" id="IPR023213">
    <property type="entry name" value="CAT-like_dom_sf"/>
</dbReference>
<keyword evidence="2" id="KW-0596">Phosphopantetheine</keyword>
<evidence type="ECO:0000256" key="2">
    <source>
        <dbReference type="ARBA" id="ARBA00022450"/>
    </source>
</evidence>
<dbReference type="SUPFAM" id="SSF56801">
    <property type="entry name" value="Acetyl-CoA synthetase-like"/>
    <property type="match status" value="1"/>
</dbReference>
<dbReference type="OrthoDB" id="2472181at2"/>
<dbReference type="InterPro" id="IPR010071">
    <property type="entry name" value="AA_adenyl_dom"/>
</dbReference>
<dbReference type="GO" id="GO:0031177">
    <property type="term" value="F:phosphopantetheine binding"/>
    <property type="evidence" value="ECO:0007669"/>
    <property type="project" value="InterPro"/>
</dbReference>
<dbReference type="Proteomes" id="UP000286716">
    <property type="component" value="Unassembled WGS sequence"/>
</dbReference>
<dbReference type="InterPro" id="IPR009081">
    <property type="entry name" value="PP-bd_ACP"/>
</dbReference>
<dbReference type="RefSeq" id="WP_020638875.1">
    <property type="nucleotide sequence ID" value="NZ_QHHU01000023.1"/>
</dbReference>
<dbReference type="InterPro" id="IPR000873">
    <property type="entry name" value="AMP-dep_synth/lig_dom"/>
</dbReference>
<dbReference type="Pfam" id="PF00550">
    <property type="entry name" value="PP-binding"/>
    <property type="match status" value="1"/>
</dbReference>
<feature type="region of interest" description="Disordered" evidence="4">
    <location>
        <begin position="1024"/>
        <end position="1055"/>
    </location>
</feature>
<dbReference type="InterPro" id="IPR036736">
    <property type="entry name" value="ACP-like_sf"/>
</dbReference>
<dbReference type="CDD" id="cd05930">
    <property type="entry name" value="A_NRPS"/>
    <property type="match status" value="1"/>
</dbReference>
<dbReference type="SUPFAM" id="SSF47336">
    <property type="entry name" value="ACP-like"/>
    <property type="match status" value="1"/>
</dbReference>
<protein>
    <submittedName>
        <fullName evidence="6">Non-ribosomal peptide synthetase</fullName>
    </submittedName>
</protein>
<dbReference type="FunFam" id="2.30.38.10:FF:000001">
    <property type="entry name" value="Non-ribosomal peptide synthetase PvdI"/>
    <property type="match status" value="1"/>
</dbReference>
<dbReference type="PROSITE" id="PS50075">
    <property type="entry name" value="CARRIER"/>
    <property type="match status" value="1"/>
</dbReference>
<dbReference type="InterPro" id="IPR001242">
    <property type="entry name" value="Condensation_dom"/>
</dbReference>
<dbReference type="GO" id="GO:0043041">
    <property type="term" value="P:amino acid activation for nonribosomal peptide biosynthetic process"/>
    <property type="evidence" value="ECO:0007669"/>
    <property type="project" value="TreeGrafter"/>
</dbReference>
<dbReference type="EMBL" id="QHHU01000023">
    <property type="protein sequence ID" value="RSM43805.1"/>
    <property type="molecule type" value="Genomic_DNA"/>
</dbReference>
<dbReference type="Pfam" id="PF13193">
    <property type="entry name" value="AMP-binding_C"/>
    <property type="match status" value="1"/>
</dbReference>
<evidence type="ECO:0000256" key="4">
    <source>
        <dbReference type="SAM" id="MobiDB-lite"/>
    </source>
</evidence>
<dbReference type="PROSITE" id="PS00455">
    <property type="entry name" value="AMP_BINDING"/>
    <property type="match status" value="1"/>
</dbReference>
<dbReference type="InterPro" id="IPR045851">
    <property type="entry name" value="AMP-bd_C_sf"/>
</dbReference>
<dbReference type="PANTHER" id="PTHR45527:SF1">
    <property type="entry name" value="FATTY ACID SYNTHASE"/>
    <property type="match status" value="1"/>
</dbReference>
<accession>A0A428WL54</accession>
<dbReference type="Pfam" id="PF00501">
    <property type="entry name" value="AMP-binding"/>
    <property type="match status" value="1"/>
</dbReference>
<proteinExistence type="predicted"/>
<evidence type="ECO:0000313" key="7">
    <source>
        <dbReference type="Proteomes" id="UP000286716"/>
    </source>
</evidence>
<sequence length="1055" mass="113805">MTELLGRLRALTPERRAAFLRALRQDHERYDLHPLTAAQRRMWLHEKLRPGSRRDHVSFRIDLDGDLDVPALTAAFDRVLARHQALRTVFADIDGEPWQLVLAEPAAESRLRVASHPGDRPFDLEHAPPVRATLSLAGWHSWVLHLELHHIVCDGWSMGLIFDDLSRFAAGGSATAQAPRHVDVAFSKPREELLPFWRDHLRDAPSTVELPADRPRPAVLDEDGEEVAFSWPAELAEGVAALAVELGGTPFMVLLAAWEAVLRRYGRERDFVVATPVSGRTELSTEDAVGLFVNTLALRATVDTADTFRELAGRVRDTTLDALTHQDLPFDTLVDDLRPERDPSRMPLAQVMFAVEEAWADRLRLPGVAVRTAERATGTATYDLTLLLTPRPGGIDGRLEYRTSLFDRGTAERIAGHVRTLLTAALAGPDRRVGELPLLSAPERREIDGWSTTKPPVEGPRADELVAGVAAERIAVVAGDSRLTYGELTARANRIAALLRRHGVTAETPVGVCLPPCPDAVAAFLGVLAAGGMYVPLNAQLPADRIRYLVADSGAHVVLADETTAPLLPPGTDAVLLDEVGAVPGPPHRAEIPPDAAAYLIYTSGSTGRPKGVVCTHRGLTNLVGAIRDLLAIGPDDRVLQFHSAGFDAVVSDIVTALCTGAELHLAARHDRTPGPDLVRTLRERRITMLDVPPVALQAMDPAGLPDLRVLTVGGEVCPADVAAAWSRGREFFNTYGPTETSVMVTGGRYPGGPAVPIGAPMTGARIHVVDEDLHPVPAGVTGEICIGGACVGRGYLGRPAQTAAAFVPDPFAGDGTRMYRTGDLAKWRPDGSLDILGRADAQVKIRGHRVEPGEVEARLRDCAGVDRCAVVVREDVPGDKRLVGYVVSGTPLGADELRDELSRELPDYLVPTAFVRIPELPVTPNGKLDHRALPAPGASRPRLGTAFRSPRGAAEEAVATVWRAVLGLDEVGVDDNFFDLGGNSMLLVKVHEGLQAVLGVRVAAVELFRYPTVAQLARFLADGEPGARRPESDGSGRRALATRTRRVRGERGKR</sequence>